<protein>
    <recommendedName>
        <fullName evidence="4">FecR family protein</fullName>
    </recommendedName>
</protein>
<feature type="compositionally biased region" description="Low complexity" evidence="1">
    <location>
        <begin position="365"/>
        <end position="399"/>
    </location>
</feature>
<gene>
    <name evidence="2" type="ORF">SAMN05444170_2418</name>
</gene>
<evidence type="ECO:0000256" key="1">
    <source>
        <dbReference type="SAM" id="MobiDB-lite"/>
    </source>
</evidence>
<dbReference type="SMART" id="SM00710">
    <property type="entry name" value="PbH1"/>
    <property type="match status" value="13"/>
</dbReference>
<dbReference type="Gene3D" id="2.60.40.10">
    <property type="entry name" value="Immunoglobulins"/>
    <property type="match status" value="6"/>
</dbReference>
<proteinExistence type="predicted"/>
<dbReference type="NCBIfam" id="NF033510">
    <property type="entry name" value="Ca_tandemer"/>
    <property type="match status" value="5"/>
</dbReference>
<dbReference type="OrthoDB" id="9773411at2"/>
<evidence type="ECO:0008006" key="4">
    <source>
        <dbReference type="Google" id="ProtNLM"/>
    </source>
</evidence>
<evidence type="ECO:0000313" key="2">
    <source>
        <dbReference type="EMBL" id="SHN73189.1"/>
    </source>
</evidence>
<name>A0A1M7TR19_9BRAD</name>
<dbReference type="RefSeq" id="WP_072818077.1">
    <property type="nucleotide sequence ID" value="NZ_LT670849.1"/>
</dbReference>
<organism evidence="2 3">
    <name type="scientific">Bradyrhizobium erythrophlei</name>
    <dbReference type="NCBI Taxonomy" id="1437360"/>
    <lineage>
        <taxon>Bacteria</taxon>
        <taxon>Pseudomonadati</taxon>
        <taxon>Pseudomonadota</taxon>
        <taxon>Alphaproteobacteria</taxon>
        <taxon>Hyphomicrobiales</taxon>
        <taxon>Nitrobacteraceae</taxon>
        <taxon>Bradyrhizobium</taxon>
    </lineage>
</organism>
<feature type="compositionally biased region" description="Low complexity" evidence="1">
    <location>
        <begin position="321"/>
        <end position="339"/>
    </location>
</feature>
<feature type="region of interest" description="Disordered" evidence="1">
    <location>
        <begin position="311"/>
        <end position="399"/>
    </location>
</feature>
<dbReference type="Pfam" id="PF00353">
    <property type="entry name" value="HemolysinCabind"/>
    <property type="match status" value="1"/>
</dbReference>
<dbReference type="InterPro" id="IPR006626">
    <property type="entry name" value="PbH1"/>
</dbReference>
<accession>A0A1M7TR19</accession>
<feature type="compositionally biased region" description="Polar residues" evidence="1">
    <location>
        <begin position="351"/>
        <end position="364"/>
    </location>
</feature>
<reference evidence="3" key="1">
    <citation type="submission" date="2016-11" db="EMBL/GenBank/DDBJ databases">
        <authorList>
            <person name="Varghese N."/>
            <person name="Submissions S."/>
        </authorList>
    </citation>
    <scope>NUCLEOTIDE SEQUENCE [LARGE SCALE GENOMIC DNA]</scope>
    <source>
        <strain evidence="3">GAS401</strain>
    </source>
</reference>
<keyword evidence="3" id="KW-1185">Reference proteome</keyword>
<dbReference type="InterPro" id="IPR013783">
    <property type="entry name" value="Ig-like_fold"/>
</dbReference>
<dbReference type="PROSITE" id="PS00330">
    <property type="entry name" value="HEMOLYSIN_CALCIUM"/>
    <property type="match status" value="1"/>
</dbReference>
<dbReference type="EMBL" id="LT670849">
    <property type="protein sequence ID" value="SHN73189.1"/>
    <property type="molecule type" value="Genomic_DNA"/>
</dbReference>
<sequence length="4927" mass="478888">MNKLVSPELGGLAAAEPAKFDFNAVVPSGPAETVIVPDAHLLFSGDYARSGRDLVISDQIHRYVLHDYFAHEKRPTLVSPEGAPLDPRFIDAITGYTKYAQAGTSAPSDKVVGHVVVMTGSASIVRNGVAIVVNTGDTIYRNDVIQTGSNSTLGMVLDDGSAFNLAATTRFVVNELDYDPAGTANQALFSLIQGSLSLIAGQVAPTGDMKVTTPVATIGVRGTVLLAGLDSTDGHVNVSVADQQDGVVHVVEVFNNAGDRIGTVSSNGPSLAVTPGANFQVTTQEVSKTPTQVAQEFSSVQQLQTTYDTGKLQYPNLPQHTENTAPNNNTNTASTKTAAVGSPPVLPSAPPSTTVFTDPSGSKSQTATTDAAQVQTVSLQTTEASTTTTTSQTTTTPPITSEPLVVTVTIDPIDGNDQIGSADAAVGVAVTGSISGLTAGSTFDVTVTNNGVVKSYVATVNGAGTGWSATIPAADAIVLANGAATVAAQVTGADGSQAYASQAVTVAETGPTVSIAPVGGNGVINAVEAAAGVTLKGSVTGLVAGSTFNVTVTDNGVTKTYVATVNGAATGWSATIPSSDATALANGTATVSALVTDADGNQASASLNVTVAETLPTVAINPVDGTNVINAANAAAGVTLGGSVSGLAANSTFNVTVTDNGVTKTYLATVDGTGTGWSATIPAGDATTLANGTATIAAQVTDGFGNPASFSQNVTVAETGPVLTINPIDGNNIINAANAAAGVTLGGSVSGIASNSTFNVTVTDNGVTKTYTATVNGSAWSATIPAADAIALANGTATIAAQVTDSHGNPANFSQNVTVAETLPTVTSLTDTTTNGSDLNAGQSVTFTLAASETLTIANGAALTLSNGASAVYNSATGKFVYTIKTGDTNTGDLTVTGYTGSITDSTGNALVPSGVTLDTHIQIDTVAPTVVSLTNTTTNGSDLNAGQSVTFTLAASETLTIANGAALTLSNGASAVFNSATGKFVYTVQSGDTNTSDLTVTGYTGSITDAAGNALVKSGVTLDTHVQIDTVAPTVASLTDTTTNGSDLNAGQSVTFTLTSSEPLTIANGAALTLSNGASAIYNSATGKFVYTVIAGQDTGDLTVTGYSGSISDGAGNALVKSGVTLDTHVQIDTVAPTVASLTDTTTNGSDLDAGQSVTFTLTDSEALAIANGAALTLSNGASAVYNSTTAKFVYTVQSGDINTSDLTVTGYTGSIADGAGNALVKSGVTLDTHVQIDTVAPTVVSLADATTNGSDLNAGQSVTFTLTGSETLTIANGAALTLSNGASAVYNSTTAKFVYTVLSGDTNTSDLTVTGYTGSITDAAGNALVKSGVTLDTHVQIDTIAPTVTSLTDTTTNGSDLNAGQSVTFTLSVSETLTIANGAALTLSNGASALYNSSTGQFVYTVVAGQDTSDLTVTGYSGSITDGAGNALVKSGVTLDTHVQIDTTAPTVSINTSGGTTNQNVQLISGSADIGDVGATVNIYDNGGLTPVATTTVLAGGNWNTDVTLATGPNLLVAKVTDGAGNTGTSNTVTFDLSTTAPTVTSLTDATSNGTDLDVGQSVTFTLTASEALTVASGAALTLNNGATAVYSSGSGTTSLTFVYTVASGHDTNDLTVTGYTGSIKDTAGNGLVTGGVTLDTGVQIDTTAPTVASVTAPSGDDGPGTVVAFTVNFSEAVTVNTTGGSPTLTLSNGATATYVSGSGSTGLVFNYTVGATGSGQDATDLATATNALLLNGATIKDTAGNVAVLTGASNVNPTGTLQIDTTAPTVASVTAPSGDDGPGTVVAFTVNFTEAVTVNTTGGSPTLTLSNGATATYVSGSGSTGLVFNYTVGATGSGQDATDLATAATNALLLNGATIKDVAGNVAVLTGASNVNPTGTLQIDTTAPTVASVTAPSGDDGPGTVVAFTVNFTEAVTVNTTGGSPTLTLSNGATATYVSGSGSTGLVFNYTVGATGSGQDATDLATAATNALLLNGATIKDVAGNVAVLTGASNVNPTGTLQIDTTAPTVASVTAPSGDDGPGTVVAFTVNFTEAVTVNTTGGSPTLTLSNGATATYVSGSGSTSLVFNYTVGATGSGQDATDLATAATNALLLNGATIKDVAGNVAVLTGASNVNPTGTLQIDTTAPTVASVTAPSGDDGPGTVVAFTVNFSEVVTVNTTGGSPTLKLSNGAIATYVSGSGSTSLVFNYTVGATGSGQDAADLATAATNALLLNGGTIKDAAGNAAVLTGASNVNPTGTLQIDTTAPTVSITTTGGTTSQTSQTISGQVDVLDAGATVKIFDNGGTTAVATTTVLGDGSWSISVPLVSGTNSLVAKVTDAAGNVGTSNTVQFTLPNFTVQWIGQTGQNWGTAGNWSTLALPISTDDVLIGVADNVLFNSSTSTIDGLYSVAGSTLSVSNGTFTVSSASTVSNLQGSIALSGGTFTSNAQMTVGSLNQSGGTLSGSGLLTVTGATSFSGNSTETGSGAGSETKAQSGATFAGGTTLTLSARTLDLQGTSSTTGAGNNFNDIINLNNGSSLTVDVGATFTDATITGGGNALVIQSTSGTAGTVTNLGTWQKTGNSSGNDTISVAFSTTNGTVLVQNGVLNLTGGGTDTNASYQGSGQVQFGGGTRTLDSASSITSGVIFGGTGTTTTINGTYNASSTNVQNGTANLLGTITGLGATTISSGTLNLSTAGTTATSLTESGGTLTGSGLLTVTGATSFSGNSTETGSGAGSETKAQSGATFAGGTTLTLSARTLDLQGTSSTTGAGNNFNDIINLNNGSSLTLDVGATFTDATITGGGNALVIQSTSGTAGTVTNLGTWQKTGNSSGNDTISVAFSTTNGTVLVNNGVLNLTGGGTDTNASYQGAGSIEFGGGTRTLDSASSITSGVIFGGGTTTVNGTYNASSTTVNGGTANLLGTITGLGATTISSGTLNLSTAGTTATSLTESGGTLTGSGLLTVTGATSFSGNSTETGSGAGSETKAQSGATFAGGTTLTLSARTLDLQGTSSTTGAGNNFNDIINLNNGSSLTLDVGATFTDATITGGGNALVIQSTSGTAGTVTNLGTWQKTGNGKTVVNVAFNNSGSINVQQGTLQLMGTLTNLAGSSLIIQNATIELAAVSGGTNVSFGGTSGTLQLDSTVSSTQSAAVSAVSSGAAVTITGNGSVTSTLADAIDVTASGGNVSITPAGAVTGGKIGISVVQNGTGNITVTGSGPIIGQSGQGIFAEENSSASGSISINGSGNVTGTGTGNSGILAEILNPANSSNIIVAQTGNISGGNNGIRAFTDGNGNVTVMTASGISITGSQLIGISAASFGTGSVSVTTASGDIITSGSAGISAFNDATSVPQVGGLTTSSITVTAAGTINSGTTLTSSYFPPAGIIAGYNGTTANGGSPNPAVFGNVFVNNSANINAAAGDGIRTYNYGNGNITVADLAGTTVTTPDRFGILASVFGVGDISISTAATSDTINSGSTGIQANNNAINISAAATSTIGITALGTINSGLATTGGEPGGIWAGYNGGNSGTFASNVQGNVSVDSSATIHTALGAGVGLYNWGTGNVTATLEASSIITATAQGVSAFAQGGGNAAVTNHGAITVATGVGISAGTGTAAGAGTNGLITVTNTGSVDGLGSVSRPVIQINNESTKAASFANSGTVTADQFSTSEQNLAVADYNGSLTINNSGTIKGNIGLANGTFNNNSGGIWNVNGGNFFGGGTNAVNNAGTINASGTSVFGASGTLAFNNSGAVNLSADSYTYIGGAVSGFNGASGTFTIGDFSTLELTNAFAAGQAVSFFDGNGLLMLDDPSAFAGLIANMQIGDTIQLSLPNGVSIQSASVITQVVSGVTETFLQITLSNSTSENIQLSNFAAGAQFSLLSSNEIQLVPSGAPTISGSSGPLTEPVLSSQQFYVLSNATISGSGGPGFAASSSDPTAGHFLTVEITQGSSISGLSGTANGVNLTTTSAANANIALVNAGSITSAGGNGINTSIVSGTGATIIVDSGSVSGAVNGINASTTGTGPISIDTNGVATITGTGAGTTTNPGIAISAVSSGGNVIVNTSPGNVLNSGSSGINAQDHASSIAQSANSSISVSTDGTINSGATPPSAGNEPGGIKAGFNGGSGPTTAVFGNVTINNGANITAGGGYGIFAFNDGVGNISVTDGVGGTGVGGNVTATAAGTTGEGNAQYGIGASAFEAGNINVTVASGTTIHSGSSGIQAINQANSTANPENITSSITVVAQGTIDSGVNEDNGGFAPAGIEAGFNPSTNSSTFNPNVAGNVLVDLAGGAGISAAAGDGIKAFNYGNGNVTVQVASGSSITATQSATTAQPNNQAAYGIGAFAFGTGNIAVTTAGDTINSGSAGIDAVNEATAISVSADATVMVTAAGSINAGTILTNSGSAPSGIVAGFFGGTSATANLNVNGTVIINNSANVDAAGGPGINAFNFGQGDVTVNDAANTTVIGETDGIRATQDSGGTGDVAVNVVSGVTITGTTDYGIFALSTGAGDISISTSSGDVITGGVGAIEASTTGVGTAAINNGGHLIGDVVAYDATFTNETGAEWSIDGTNTFTGTSTLTNTGLIESNGTSSITGLSGTTNVGTIQVETGNLTIAGPVTGGGAVMIVSGTMEFAGASDAHVQFATGMSTTGTLVLDDVVHSPFTGTVTGFAPGDTIDLVGISSGVTVTNSGGLQVNYGTGSFALTGNYNPSEFTVGPDGSGGTDITWNHQAPFILTNNLSTTNNGGTTTVSGLQISDSDPGVTSITLTATTAEAAEGSSISPASTSGSLSAVNAVLASGITYNPGATPPSQDMVTLTAVDNFGATETVNFVFNENSNNNLKGTTGNDVIFSGGGSDVLTGGGGIDQFVFKPTGGPTAVQHTITDFNASLDTLDLRQFSGTSTSAPPTETQVGNDTLVTIDATDSVLLKNVAVASLHASNFILHS</sequence>
<dbReference type="GO" id="GO:0005509">
    <property type="term" value="F:calcium ion binding"/>
    <property type="evidence" value="ECO:0007669"/>
    <property type="project" value="InterPro"/>
</dbReference>
<evidence type="ECO:0000313" key="3">
    <source>
        <dbReference type="Proteomes" id="UP000184096"/>
    </source>
</evidence>
<dbReference type="Proteomes" id="UP000184096">
    <property type="component" value="Chromosome I"/>
</dbReference>
<dbReference type="InterPro" id="IPR018511">
    <property type="entry name" value="Hemolysin-typ_Ca-bd_CS"/>
</dbReference>
<dbReference type="InterPro" id="IPR001343">
    <property type="entry name" value="Hemolysn_Ca-bd"/>
</dbReference>